<evidence type="ECO:0000259" key="1">
    <source>
        <dbReference type="Pfam" id="PF00149"/>
    </source>
</evidence>
<dbReference type="PANTHER" id="PTHR42850:SF4">
    <property type="entry name" value="ZINC-DEPENDENT ENDOPOLYPHOSPHATASE"/>
    <property type="match status" value="1"/>
</dbReference>
<dbReference type="Proteomes" id="UP000531251">
    <property type="component" value="Unassembled WGS sequence"/>
</dbReference>
<dbReference type="PANTHER" id="PTHR42850">
    <property type="entry name" value="METALLOPHOSPHOESTERASE"/>
    <property type="match status" value="1"/>
</dbReference>
<dbReference type="GO" id="GO:0005737">
    <property type="term" value="C:cytoplasm"/>
    <property type="evidence" value="ECO:0007669"/>
    <property type="project" value="TreeGrafter"/>
</dbReference>
<dbReference type="GO" id="GO:0004722">
    <property type="term" value="F:protein serine/threonine phosphatase activity"/>
    <property type="evidence" value="ECO:0007669"/>
    <property type="project" value="UniProtKB-EC"/>
</dbReference>
<accession>A0A7X5Y222</accession>
<dbReference type="GO" id="GO:0008803">
    <property type="term" value="F:bis(5'-nucleosyl)-tetraphosphatase (symmetrical) activity"/>
    <property type="evidence" value="ECO:0007669"/>
    <property type="project" value="TreeGrafter"/>
</dbReference>
<dbReference type="RefSeq" id="WP_125977215.1">
    <property type="nucleotide sequence ID" value="NZ_BAAADY010000026.1"/>
</dbReference>
<proteinExistence type="predicted"/>
<dbReference type="InterPro" id="IPR004843">
    <property type="entry name" value="Calcineurin-like_PHP"/>
</dbReference>
<feature type="domain" description="Calcineurin-like phosphoesterase" evidence="1">
    <location>
        <begin position="24"/>
        <end position="212"/>
    </location>
</feature>
<evidence type="ECO:0000313" key="2">
    <source>
        <dbReference type="EMBL" id="NJB99599.1"/>
    </source>
</evidence>
<evidence type="ECO:0000313" key="3">
    <source>
        <dbReference type="Proteomes" id="UP000531251"/>
    </source>
</evidence>
<reference evidence="2 3" key="1">
    <citation type="submission" date="2020-03" db="EMBL/GenBank/DDBJ databases">
        <title>Genomic Encyclopedia of Type Strains, Phase IV (KMG-IV): sequencing the most valuable type-strain genomes for metagenomic binning, comparative biology and taxonomic classification.</title>
        <authorList>
            <person name="Goeker M."/>
        </authorList>
    </citation>
    <scope>NUCLEOTIDE SEQUENCE [LARGE SCALE GENOMIC DNA]</scope>
    <source>
        <strain evidence="2 3">DSM 7225</strain>
    </source>
</reference>
<dbReference type="AlphaFoldDB" id="A0A7X5Y222"/>
<dbReference type="Pfam" id="PF00149">
    <property type="entry name" value="Metallophos"/>
    <property type="match status" value="1"/>
</dbReference>
<protein>
    <submittedName>
        <fullName evidence="2">Serine/threonine protein phosphatase 1</fullName>
        <ecNumber evidence="2">3.1.3.16</ecNumber>
    </submittedName>
</protein>
<sequence length="252" mass="27122">MNRLTALFRRAEPPAYALPADTRAYAIGDVHGRRDLLEELLARIDAERAADPRPCEHLVLLGDLIDRGPDSRGVLDLLLERQAADPSMTILGGNHEAMLVAMLDGNLRDLESWLHFGGEECAVSYELDPIALLADPAGAPALLRAAIPEAHVALLRALPDLLRVGDVLFVHAGIRPGVALDAQDPQDLRWIRTPFLRSTADHGVLVVHGHTVVGEPDIHPNRIAIDTGASATGRLTALCLDGADRRFLATGA</sequence>
<gene>
    <name evidence="2" type="ORF">GGR89_003943</name>
</gene>
<dbReference type="InterPro" id="IPR029052">
    <property type="entry name" value="Metallo-depent_PP-like"/>
</dbReference>
<dbReference type="SUPFAM" id="SSF56300">
    <property type="entry name" value="Metallo-dependent phosphatases"/>
    <property type="match status" value="1"/>
</dbReference>
<dbReference type="Gene3D" id="3.60.21.10">
    <property type="match status" value="1"/>
</dbReference>
<keyword evidence="3" id="KW-1185">Reference proteome</keyword>
<dbReference type="GO" id="GO:0110154">
    <property type="term" value="P:RNA decapping"/>
    <property type="evidence" value="ECO:0007669"/>
    <property type="project" value="TreeGrafter"/>
</dbReference>
<keyword evidence="2" id="KW-0378">Hydrolase</keyword>
<dbReference type="CDD" id="cd00144">
    <property type="entry name" value="MPP_PPP_family"/>
    <property type="match status" value="1"/>
</dbReference>
<name>A0A7X5Y222_9SPHN</name>
<organism evidence="2 3">
    <name type="scientific">Sphingomonas trueperi</name>
    <dbReference type="NCBI Taxonomy" id="53317"/>
    <lineage>
        <taxon>Bacteria</taxon>
        <taxon>Pseudomonadati</taxon>
        <taxon>Pseudomonadota</taxon>
        <taxon>Alphaproteobacteria</taxon>
        <taxon>Sphingomonadales</taxon>
        <taxon>Sphingomonadaceae</taxon>
        <taxon>Sphingomonas</taxon>
    </lineage>
</organism>
<comment type="caution">
    <text evidence="2">The sequence shown here is derived from an EMBL/GenBank/DDBJ whole genome shotgun (WGS) entry which is preliminary data.</text>
</comment>
<dbReference type="EC" id="3.1.3.16" evidence="2"/>
<dbReference type="InterPro" id="IPR050126">
    <property type="entry name" value="Ap4A_hydrolase"/>
</dbReference>
<dbReference type="EMBL" id="JAATJB010000017">
    <property type="protein sequence ID" value="NJB99599.1"/>
    <property type="molecule type" value="Genomic_DNA"/>
</dbReference>